<dbReference type="RefSeq" id="WP_122916100.1">
    <property type="nucleotide sequence ID" value="NZ_RHHQ01000003.1"/>
</dbReference>
<dbReference type="PANTHER" id="PTHR10961:SF7">
    <property type="entry name" value="FAD DEPENDENT OXIDOREDUCTASE DOMAIN-CONTAINING PROTEIN"/>
    <property type="match status" value="1"/>
</dbReference>
<feature type="domain" description="FAD dependent oxidoreductase" evidence="5">
    <location>
        <begin position="7"/>
        <end position="360"/>
    </location>
</feature>
<evidence type="ECO:0000313" key="7">
    <source>
        <dbReference type="Proteomes" id="UP000271031"/>
    </source>
</evidence>
<dbReference type="Gene3D" id="3.50.50.60">
    <property type="entry name" value="FAD/NAD(P)-binding domain"/>
    <property type="match status" value="1"/>
</dbReference>
<evidence type="ECO:0000259" key="5">
    <source>
        <dbReference type="Pfam" id="PF01266"/>
    </source>
</evidence>
<name>A0A3M8DXX9_9BACL</name>
<keyword evidence="7" id="KW-1185">Reference proteome</keyword>
<dbReference type="SUPFAM" id="SSF54373">
    <property type="entry name" value="FAD-linked reductases, C-terminal domain"/>
    <property type="match status" value="1"/>
</dbReference>
<dbReference type="AlphaFoldDB" id="A0A3M8DXX9"/>
<dbReference type="SUPFAM" id="SSF51905">
    <property type="entry name" value="FAD/NAD(P)-binding domain"/>
    <property type="match status" value="1"/>
</dbReference>
<dbReference type="Pfam" id="PF01266">
    <property type="entry name" value="DAO"/>
    <property type="match status" value="1"/>
</dbReference>
<keyword evidence="4" id="KW-0560">Oxidoreductase</keyword>
<dbReference type="Gene3D" id="3.30.9.10">
    <property type="entry name" value="D-Amino Acid Oxidase, subunit A, domain 2"/>
    <property type="match status" value="1"/>
</dbReference>
<evidence type="ECO:0000256" key="1">
    <source>
        <dbReference type="ARBA" id="ARBA00001974"/>
    </source>
</evidence>
<dbReference type="PANTHER" id="PTHR10961">
    <property type="entry name" value="PEROXISOMAL SARCOSINE OXIDASE"/>
    <property type="match status" value="1"/>
</dbReference>
<evidence type="ECO:0000256" key="2">
    <source>
        <dbReference type="ARBA" id="ARBA00022630"/>
    </source>
</evidence>
<evidence type="ECO:0000256" key="3">
    <source>
        <dbReference type="ARBA" id="ARBA00022827"/>
    </source>
</evidence>
<evidence type="ECO:0000256" key="4">
    <source>
        <dbReference type="ARBA" id="ARBA00023002"/>
    </source>
</evidence>
<comment type="cofactor">
    <cofactor evidence="1">
        <name>FAD</name>
        <dbReference type="ChEBI" id="CHEBI:57692"/>
    </cofactor>
</comment>
<keyword evidence="3" id="KW-0274">FAD</keyword>
<accession>A0A3M8DXX9</accession>
<dbReference type="GO" id="GO:0008115">
    <property type="term" value="F:sarcosine oxidase activity"/>
    <property type="evidence" value="ECO:0007669"/>
    <property type="project" value="TreeGrafter"/>
</dbReference>
<organism evidence="6 7">
    <name type="scientific">Brevibacillus fluminis</name>
    <dbReference type="NCBI Taxonomy" id="511487"/>
    <lineage>
        <taxon>Bacteria</taxon>
        <taxon>Bacillati</taxon>
        <taxon>Bacillota</taxon>
        <taxon>Bacilli</taxon>
        <taxon>Bacillales</taxon>
        <taxon>Paenibacillaceae</taxon>
        <taxon>Brevibacillus</taxon>
    </lineage>
</organism>
<sequence length="381" mass="41209">MHISYEVAIVGAGSMGMAAGYYLAKRGVRTLLIDSFDPPHSLGSHHGDTRIIRHAYGEGKQYVPLALRAQELWKELEQEAGVHLFENTGVLCVGSPESTFFPEVIASAQAYSLPLDVLEADEVMRRWPGIALPEGYRASFEPTSGVLYSEQCIRAFRKLAVEAGAKLVVNSPVESIDLAAQGAVIQAGGNRYAADKLIVSAGGWLGKLAGACGLSLPVKPTRKTVGWFQADEQLYHPGHFPAFTVNLAGGESYYGFPNFGGQGVKIGRHDLGQPSDPDQLNREFGIYAEDEGDVRRFAERFLPQAAGPLLQGKVCIYTFTPDEHFILDRHPEHAHVLLVGGTSGHGFKFASAIGEVLADLSTTGVSKHDLSLFRIGRFAES</sequence>
<dbReference type="InterPro" id="IPR045170">
    <property type="entry name" value="MTOX"/>
</dbReference>
<dbReference type="GO" id="GO:0005829">
    <property type="term" value="C:cytosol"/>
    <property type="evidence" value="ECO:0007669"/>
    <property type="project" value="TreeGrafter"/>
</dbReference>
<evidence type="ECO:0000313" key="6">
    <source>
        <dbReference type="EMBL" id="RNB92395.1"/>
    </source>
</evidence>
<dbReference type="GO" id="GO:0050660">
    <property type="term" value="F:flavin adenine dinucleotide binding"/>
    <property type="evidence" value="ECO:0007669"/>
    <property type="project" value="InterPro"/>
</dbReference>
<proteinExistence type="predicted"/>
<reference evidence="6 7" key="1">
    <citation type="submission" date="2018-10" db="EMBL/GenBank/DDBJ databases">
        <title>Phylogenomics of Brevibacillus.</title>
        <authorList>
            <person name="Dunlap C."/>
        </authorList>
    </citation>
    <scope>NUCLEOTIDE SEQUENCE [LARGE SCALE GENOMIC DNA]</scope>
    <source>
        <strain evidence="6 7">JCM 15716</strain>
    </source>
</reference>
<dbReference type="EMBL" id="RHHQ01000003">
    <property type="protein sequence ID" value="RNB92395.1"/>
    <property type="molecule type" value="Genomic_DNA"/>
</dbReference>
<comment type="caution">
    <text evidence="6">The sequence shown here is derived from an EMBL/GenBank/DDBJ whole genome shotgun (WGS) entry which is preliminary data.</text>
</comment>
<dbReference type="OrthoDB" id="9794226at2"/>
<protein>
    <submittedName>
        <fullName evidence="6">N-methyl-L-tryptophan oxidase</fullName>
    </submittedName>
</protein>
<dbReference type="InterPro" id="IPR036188">
    <property type="entry name" value="FAD/NAD-bd_sf"/>
</dbReference>
<dbReference type="Proteomes" id="UP000271031">
    <property type="component" value="Unassembled WGS sequence"/>
</dbReference>
<keyword evidence="2" id="KW-0285">Flavoprotein</keyword>
<dbReference type="InterPro" id="IPR006076">
    <property type="entry name" value="FAD-dep_OxRdtase"/>
</dbReference>
<gene>
    <name evidence="6" type="ORF">EDM56_01475</name>
</gene>
<dbReference type="NCBIfam" id="NF008425">
    <property type="entry name" value="PRK11259.1"/>
    <property type="match status" value="1"/>
</dbReference>